<feature type="compositionally biased region" description="Basic and acidic residues" evidence="1">
    <location>
        <begin position="342"/>
        <end position="357"/>
    </location>
</feature>
<feature type="compositionally biased region" description="Low complexity" evidence="1">
    <location>
        <begin position="328"/>
        <end position="341"/>
    </location>
</feature>
<reference evidence="4 5" key="1">
    <citation type="submission" date="2025-04" db="UniProtKB">
        <authorList>
            <consortium name="RefSeq"/>
        </authorList>
    </citation>
    <scope>IDENTIFICATION</scope>
</reference>
<feature type="region of interest" description="Disordered" evidence="1">
    <location>
        <begin position="328"/>
        <end position="360"/>
    </location>
</feature>
<dbReference type="RefSeq" id="XP_010267568.1">
    <property type="nucleotide sequence ID" value="XM_010269266.2"/>
</dbReference>
<evidence type="ECO:0000313" key="4">
    <source>
        <dbReference type="RefSeq" id="XP_010267568.1"/>
    </source>
</evidence>
<dbReference type="OMA" id="DESDHTA"/>
<keyword evidence="3" id="KW-1185">Reference proteome</keyword>
<keyword evidence="2" id="KW-1133">Transmembrane helix</keyword>
<dbReference type="Proteomes" id="UP000189703">
    <property type="component" value="Unplaced"/>
</dbReference>
<dbReference type="GeneID" id="104604754"/>
<organism evidence="3 5">
    <name type="scientific">Nelumbo nucifera</name>
    <name type="common">Sacred lotus</name>
    <dbReference type="NCBI Taxonomy" id="4432"/>
    <lineage>
        <taxon>Eukaryota</taxon>
        <taxon>Viridiplantae</taxon>
        <taxon>Streptophyta</taxon>
        <taxon>Embryophyta</taxon>
        <taxon>Tracheophyta</taxon>
        <taxon>Spermatophyta</taxon>
        <taxon>Magnoliopsida</taxon>
        <taxon>Proteales</taxon>
        <taxon>Nelumbonaceae</taxon>
        <taxon>Nelumbo</taxon>
    </lineage>
</organism>
<dbReference type="OrthoDB" id="1920951at2759"/>
<accession>A0A1U8AN64</accession>
<dbReference type="eggNOG" id="ENOG502R08M">
    <property type="taxonomic scope" value="Eukaryota"/>
</dbReference>
<gene>
    <name evidence="4 5" type="primary">LOC104604754</name>
</gene>
<keyword evidence="2" id="KW-0472">Membrane</keyword>
<keyword evidence="2" id="KW-0812">Transmembrane</keyword>
<dbReference type="AlphaFoldDB" id="A0A1U8AN64"/>
<dbReference type="KEGG" id="nnu:104604754"/>
<dbReference type="PANTHER" id="PTHR33868:SF2">
    <property type="entry name" value="EXPRESSED PROTEIN"/>
    <property type="match status" value="1"/>
</dbReference>
<evidence type="ECO:0000313" key="5">
    <source>
        <dbReference type="RefSeq" id="XP_010267569.1"/>
    </source>
</evidence>
<evidence type="ECO:0000256" key="1">
    <source>
        <dbReference type="SAM" id="MobiDB-lite"/>
    </source>
</evidence>
<proteinExistence type="predicted"/>
<evidence type="ECO:0000313" key="3">
    <source>
        <dbReference type="Proteomes" id="UP000189703"/>
    </source>
</evidence>
<sequence length="495" mass="55934">MAAAEARAAWQRTANRCFVQEDAKRAPKLACCPSASSSKPQVDVGAGDLPHGPDHPITGFMPLNWNPSNSNLPPDTKWWLQLQPNFGYQKDFTYEQLNDSEAELEVLRAEEINQASILGADNLFIKEDSIHAESNKNAESFSEPQWQAGVPATCMKHEAETRVCELKAVNSKKQPLKHKDIGDYWYQDEELVDLDPSLISKQSEKVFSYSQTPWIGAEKTEPWWRIMDKDDLASLVAKKSLEHIENCDLPRPQTMHVSRGQFACHECFNHDTIFSSSLDKKSHSNLSNLTDYLWGSPTSQNMDEKELASDEVGNSLYRLDEPFRSRNSVPVVTSSSSSSQRTSKDPAESKHTLEGDPSKAQLLEALRHSQTRAREAEKAAQKAYSEKEHIIKLFFKQASQLFAYKQWFQLLQLEALCVQLKNKDQPISTLFPMILPWMPCKARQLRKGQHKAAKRNRGSSKHDICRYAFAFAVGLSLAGAGLFLGWTMGWLLPTF</sequence>
<dbReference type="RefSeq" id="XP_010267569.1">
    <property type="nucleotide sequence ID" value="XM_010269267.2"/>
</dbReference>
<feature type="transmembrane region" description="Helical" evidence="2">
    <location>
        <begin position="467"/>
        <end position="492"/>
    </location>
</feature>
<protein>
    <submittedName>
        <fullName evidence="4 5">Uncharacterized protein LOC104604754 isoform X1</fullName>
    </submittedName>
</protein>
<dbReference type="PANTHER" id="PTHR33868">
    <property type="entry name" value="EXPRESSED PROTEIN"/>
    <property type="match status" value="1"/>
</dbReference>
<name>A0A1U8AN64_NELNU</name>
<evidence type="ECO:0000256" key="2">
    <source>
        <dbReference type="SAM" id="Phobius"/>
    </source>
</evidence>